<feature type="binding site" evidence="1">
    <location>
        <position position="76"/>
    </location>
    <ligand>
        <name>Ni(2+)</name>
        <dbReference type="ChEBI" id="CHEBI:49786"/>
    </ligand>
</feature>
<dbReference type="InterPro" id="IPR035922">
    <property type="entry name" value="3H_dom_sf"/>
</dbReference>
<dbReference type="GO" id="GO:0046872">
    <property type="term" value="F:metal ion binding"/>
    <property type="evidence" value="ECO:0007669"/>
    <property type="project" value="UniProtKB-KW"/>
</dbReference>
<sequence>MTLSKDERLKALTKRLKEAPGPIAGDDLAKAFDVSRQVIVQDISLLRAKDVPIVSTNRGYYIESSKGYRRVFKCQHRDDQITDELNLIVDLGATCEDVFVEHRFYGKISARLDVKSRKDVKNFMDNIYNSVSRPLKNITNGYHFHTVYADDEETLDEVGDMLEEKGFLVK</sequence>
<accession>A0A1G7AJX1</accession>
<dbReference type="InterPro" id="IPR026043">
    <property type="entry name" value="NadR"/>
</dbReference>
<dbReference type="Gene3D" id="3.30.1340.20">
    <property type="entry name" value="3H domain"/>
    <property type="match status" value="1"/>
</dbReference>
<dbReference type="AlphaFoldDB" id="A0A1G7AJX1"/>
<feature type="domain" description="Helix-turn-helix type 11" evidence="3">
    <location>
        <begin position="8"/>
        <end position="60"/>
    </location>
</feature>
<dbReference type="Gene3D" id="1.10.10.10">
    <property type="entry name" value="Winged helix-like DNA-binding domain superfamily/Winged helix DNA-binding domain"/>
    <property type="match status" value="1"/>
</dbReference>
<dbReference type="InterPro" id="IPR036388">
    <property type="entry name" value="WH-like_DNA-bd_sf"/>
</dbReference>
<dbReference type="PIRSF" id="PIRSF037847">
    <property type="entry name" value="NiaR"/>
    <property type="match status" value="1"/>
</dbReference>
<organism evidence="4 5">
    <name type="scientific">Peptococcus niger</name>
    <dbReference type="NCBI Taxonomy" id="2741"/>
    <lineage>
        <taxon>Bacteria</taxon>
        <taxon>Bacillati</taxon>
        <taxon>Bacillota</taxon>
        <taxon>Clostridia</taxon>
        <taxon>Eubacteriales</taxon>
        <taxon>Peptococcaceae</taxon>
        <taxon>Peptococcus</taxon>
    </lineage>
</organism>
<dbReference type="PANTHER" id="PTHR40068">
    <property type="entry name" value="TRANSCRIPTION REPRESSOR NIAR-RELATED"/>
    <property type="match status" value="1"/>
</dbReference>
<evidence type="ECO:0000313" key="4">
    <source>
        <dbReference type="EMBL" id="SDE14757.1"/>
    </source>
</evidence>
<keyword evidence="1" id="KW-0533">Nickel</keyword>
<proteinExistence type="predicted"/>
<dbReference type="PANTHER" id="PTHR40068:SF1">
    <property type="entry name" value="TRANSCRIPTION REPRESSOR NIAR-RELATED"/>
    <property type="match status" value="1"/>
</dbReference>
<dbReference type="InterPro" id="IPR013196">
    <property type="entry name" value="HTH_11"/>
</dbReference>
<dbReference type="InterPro" id="IPR036390">
    <property type="entry name" value="WH_DNA-bd_sf"/>
</dbReference>
<dbReference type="SUPFAM" id="SSF75500">
    <property type="entry name" value="Putative transcriptional regulator TM1602, C-terminal domain"/>
    <property type="match status" value="1"/>
</dbReference>
<keyword evidence="1" id="KW-0479">Metal-binding</keyword>
<feature type="binding site" evidence="1">
    <location>
        <position position="143"/>
    </location>
    <ligand>
        <name>Ni(2+)</name>
        <dbReference type="ChEBI" id="CHEBI:49786"/>
    </ligand>
</feature>
<dbReference type="EMBL" id="FNAF01000025">
    <property type="protein sequence ID" value="SDE14757.1"/>
    <property type="molecule type" value="Genomic_DNA"/>
</dbReference>
<feature type="binding site" evidence="1">
    <location>
        <position position="84"/>
    </location>
    <ligand>
        <name>Ni(2+)</name>
        <dbReference type="ChEBI" id="CHEBI:49786"/>
    </ligand>
</feature>
<evidence type="ECO:0000313" key="5">
    <source>
        <dbReference type="Proteomes" id="UP000198995"/>
    </source>
</evidence>
<dbReference type="Pfam" id="PF08279">
    <property type="entry name" value="HTH_11"/>
    <property type="match status" value="1"/>
</dbReference>
<dbReference type="Pfam" id="PF02829">
    <property type="entry name" value="3H"/>
    <property type="match status" value="1"/>
</dbReference>
<evidence type="ECO:0000256" key="1">
    <source>
        <dbReference type="PIRSR" id="PIRSR037847-1"/>
    </source>
</evidence>
<evidence type="ECO:0000259" key="3">
    <source>
        <dbReference type="Pfam" id="PF08279"/>
    </source>
</evidence>
<dbReference type="SUPFAM" id="SSF46785">
    <property type="entry name" value="Winged helix' DNA-binding domain"/>
    <property type="match status" value="1"/>
</dbReference>
<evidence type="ECO:0000259" key="2">
    <source>
        <dbReference type="Pfam" id="PF02829"/>
    </source>
</evidence>
<feature type="domain" description="3H" evidence="2">
    <location>
        <begin position="72"/>
        <end position="168"/>
    </location>
</feature>
<dbReference type="InterPro" id="IPR004173">
    <property type="entry name" value="3H_domain"/>
</dbReference>
<reference evidence="4 5" key="1">
    <citation type="submission" date="2016-10" db="EMBL/GenBank/DDBJ databases">
        <authorList>
            <person name="de Groot N.N."/>
        </authorList>
    </citation>
    <scope>NUCLEOTIDE SEQUENCE [LARGE SCALE GENOMIC DNA]</scope>
    <source>
        <strain evidence="4 5">DSM 20475</strain>
    </source>
</reference>
<gene>
    <name evidence="4" type="ORF">SAMN04489866_1252</name>
</gene>
<keyword evidence="5" id="KW-1185">Reference proteome</keyword>
<dbReference type="STRING" id="2741.SAMN04489866_1252"/>
<name>A0A1G7AJX1_PEPNI</name>
<dbReference type="Proteomes" id="UP000198995">
    <property type="component" value="Unassembled WGS sequence"/>
</dbReference>
<protein>
    <submittedName>
        <fullName evidence="4">Transcriptional regulator</fullName>
    </submittedName>
</protein>
<feature type="binding site" evidence="1">
    <location>
        <position position="145"/>
    </location>
    <ligand>
        <name>Ni(2+)</name>
        <dbReference type="ChEBI" id="CHEBI:49786"/>
    </ligand>
</feature>
<dbReference type="RefSeq" id="WP_242868995.1">
    <property type="nucleotide sequence ID" value="NZ_FNAF01000025.1"/>
</dbReference>